<evidence type="ECO:0000313" key="3">
    <source>
        <dbReference type="EMBL" id="MDZ5607094.1"/>
    </source>
</evidence>
<feature type="transmembrane region" description="Helical" evidence="1">
    <location>
        <begin position="95"/>
        <end position="112"/>
    </location>
</feature>
<dbReference type="InterPro" id="IPR012867">
    <property type="entry name" value="DUF1648"/>
</dbReference>
<dbReference type="RefSeq" id="WP_374217366.1">
    <property type="nucleotide sequence ID" value="NZ_JAXOVW010000012.1"/>
</dbReference>
<feature type="transmembrane region" description="Helical" evidence="1">
    <location>
        <begin position="47"/>
        <end position="67"/>
    </location>
</feature>
<protein>
    <submittedName>
        <fullName evidence="3">DUF1648 domain-containing protein</fullName>
    </submittedName>
</protein>
<feature type="domain" description="DUF1648" evidence="2">
    <location>
        <begin position="13"/>
        <end position="52"/>
    </location>
</feature>
<reference evidence="4" key="1">
    <citation type="submission" date="2023-11" db="EMBL/GenBank/DDBJ databases">
        <title>Genome Sequence of Bacillus pseudomycoides stain BUPM19.</title>
        <authorList>
            <person name="Farhat A."/>
        </authorList>
    </citation>
    <scope>NUCLEOTIDE SEQUENCE [LARGE SCALE GENOMIC DNA]</scope>
    <source>
        <strain evidence="4">BUPM19</strain>
    </source>
</reference>
<keyword evidence="1" id="KW-1133">Transmembrane helix</keyword>
<evidence type="ECO:0000256" key="1">
    <source>
        <dbReference type="SAM" id="Phobius"/>
    </source>
</evidence>
<dbReference type="EMBL" id="JAXOVW010000012">
    <property type="protein sequence ID" value="MDZ5607094.1"/>
    <property type="molecule type" value="Genomic_DNA"/>
</dbReference>
<sequence length="156" mass="18005">MERWLDVFSILSIVMMIVYIFMNWTTLPHTIPTHFNASGEADGFGGKWRIFIHLIVGLGLYIFFNILSRFPNLFNYPANTTEENKPLIFVNSRKLLSWMNLQIIMFCIYNTWENAQAAITGKTSISMLPLLIFIFVLFGTMVFYIVRGMRIASASS</sequence>
<accession>A0ABU5JUJ1</accession>
<evidence type="ECO:0000313" key="4">
    <source>
        <dbReference type="Proteomes" id="UP001291930"/>
    </source>
</evidence>
<dbReference type="Pfam" id="PF07853">
    <property type="entry name" value="DUF1648"/>
    <property type="match status" value="1"/>
</dbReference>
<feature type="transmembrane region" description="Helical" evidence="1">
    <location>
        <begin position="124"/>
        <end position="146"/>
    </location>
</feature>
<gene>
    <name evidence="3" type="ORF">U2I54_08275</name>
</gene>
<dbReference type="Proteomes" id="UP001291930">
    <property type="component" value="Unassembled WGS sequence"/>
</dbReference>
<keyword evidence="4" id="KW-1185">Reference proteome</keyword>
<name>A0ABU5JUJ1_9BACI</name>
<proteinExistence type="predicted"/>
<evidence type="ECO:0000259" key="2">
    <source>
        <dbReference type="Pfam" id="PF07853"/>
    </source>
</evidence>
<organism evidence="3 4">
    <name type="scientific">Bacillus bingmayongensis</name>
    <dbReference type="NCBI Taxonomy" id="1150157"/>
    <lineage>
        <taxon>Bacteria</taxon>
        <taxon>Bacillati</taxon>
        <taxon>Bacillota</taxon>
        <taxon>Bacilli</taxon>
        <taxon>Bacillales</taxon>
        <taxon>Bacillaceae</taxon>
        <taxon>Bacillus</taxon>
    </lineage>
</organism>
<feature type="transmembrane region" description="Helical" evidence="1">
    <location>
        <begin position="7"/>
        <end position="27"/>
    </location>
</feature>
<keyword evidence="1" id="KW-0812">Transmembrane</keyword>
<keyword evidence="1" id="KW-0472">Membrane</keyword>
<comment type="caution">
    <text evidence="3">The sequence shown here is derived from an EMBL/GenBank/DDBJ whole genome shotgun (WGS) entry which is preliminary data.</text>
</comment>